<name>A0A9E7KTC6_9LILI</name>
<dbReference type="Proteomes" id="UP001055439">
    <property type="component" value="Chromosome 8"/>
</dbReference>
<dbReference type="Gene3D" id="3.30.70.80">
    <property type="entry name" value="Peptidase S8 propeptide/proteinase inhibitor I9"/>
    <property type="match status" value="1"/>
</dbReference>
<evidence type="ECO:0000256" key="2">
    <source>
        <dbReference type="ARBA" id="ARBA00022670"/>
    </source>
</evidence>
<comment type="similarity">
    <text evidence="1 6">Belongs to the peptidase S8 family.</text>
</comment>
<dbReference type="Gene3D" id="3.40.50.200">
    <property type="entry name" value="Peptidase S8/S53 domain"/>
    <property type="match status" value="1"/>
</dbReference>
<dbReference type="SUPFAM" id="SSF52743">
    <property type="entry name" value="Subtilisin-like"/>
    <property type="match status" value="1"/>
</dbReference>
<evidence type="ECO:0000256" key="3">
    <source>
        <dbReference type="ARBA" id="ARBA00022729"/>
    </source>
</evidence>
<dbReference type="PROSITE" id="PS00136">
    <property type="entry name" value="SUBTILASE_ASP"/>
    <property type="match status" value="1"/>
</dbReference>
<dbReference type="Pfam" id="PF05922">
    <property type="entry name" value="Inhibitor_I9"/>
    <property type="match status" value="1"/>
</dbReference>
<keyword evidence="3" id="KW-0732">Signal</keyword>
<dbReference type="InterPro" id="IPR000209">
    <property type="entry name" value="Peptidase_S8/S53_dom"/>
</dbReference>
<proteinExistence type="inferred from homology"/>
<organism evidence="9 10">
    <name type="scientific">Musa troglodytarum</name>
    <name type="common">fe'i banana</name>
    <dbReference type="NCBI Taxonomy" id="320322"/>
    <lineage>
        <taxon>Eukaryota</taxon>
        <taxon>Viridiplantae</taxon>
        <taxon>Streptophyta</taxon>
        <taxon>Embryophyta</taxon>
        <taxon>Tracheophyta</taxon>
        <taxon>Spermatophyta</taxon>
        <taxon>Magnoliopsida</taxon>
        <taxon>Liliopsida</taxon>
        <taxon>Zingiberales</taxon>
        <taxon>Musaceae</taxon>
        <taxon>Musa</taxon>
    </lineage>
</organism>
<keyword evidence="4" id="KW-0378">Hydrolase</keyword>
<dbReference type="InterPro" id="IPR036852">
    <property type="entry name" value="Peptidase_S8/S53_dom_sf"/>
</dbReference>
<feature type="domain" description="Inhibitor I9" evidence="8">
    <location>
        <begin position="133"/>
        <end position="220"/>
    </location>
</feature>
<dbReference type="InterPro" id="IPR015500">
    <property type="entry name" value="Peptidase_S8_subtilisin-rel"/>
</dbReference>
<dbReference type="AlphaFoldDB" id="A0A9E7KTC6"/>
<accession>A0A9E7KTC6</accession>
<dbReference type="GO" id="GO:0006508">
    <property type="term" value="P:proteolysis"/>
    <property type="evidence" value="ECO:0007669"/>
    <property type="project" value="UniProtKB-KW"/>
</dbReference>
<dbReference type="PROSITE" id="PS51892">
    <property type="entry name" value="SUBTILASE"/>
    <property type="match status" value="1"/>
</dbReference>
<gene>
    <name evidence="9" type="ORF">MUK42_18049</name>
</gene>
<dbReference type="PRINTS" id="PR00723">
    <property type="entry name" value="SUBTILISIN"/>
</dbReference>
<protein>
    <submittedName>
        <fullName evidence="9">Subtilisin-like protease-like</fullName>
    </submittedName>
</protein>
<evidence type="ECO:0000313" key="10">
    <source>
        <dbReference type="Proteomes" id="UP001055439"/>
    </source>
</evidence>
<dbReference type="OrthoDB" id="206201at2759"/>
<feature type="domain" description="Peptidase S8/S53" evidence="7">
    <location>
        <begin position="244"/>
        <end position="364"/>
    </location>
</feature>
<evidence type="ECO:0000259" key="7">
    <source>
        <dbReference type="Pfam" id="PF00082"/>
    </source>
</evidence>
<evidence type="ECO:0000256" key="5">
    <source>
        <dbReference type="ARBA" id="ARBA00022825"/>
    </source>
</evidence>
<dbReference type="PANTHER" id="PTHR10795">
    <property type="entry name" value="PROPROTEIN CONVERTASE SUBTILISIN/KEXIN"/>
    <property type="match status" value="1"/>
</dbReference>
<comment type="caution">
    <text evidence="6">Lacks conserved residue(s) required for the propagation of feature annotation.</text>
</comment>
<dbReference type="InterPro" id="IPR037045">
    <property type="entry name" value="S8pro/Inhibitor_I9_sf"/>
</dbReference>
<keyword evidence="5" id="KW-0720">Serine protease</keyword>
<keyword evidence="10" id="KW-1185">Reference proteome</keyword>
<keyword evidence="2 9" id="KW-0645">Protease</keyword>
<dbReference type="InterPro" id="IPR045051">
    <property type="entry name" value="SBT"/>
</dbReference>
<evidence type="ECO:0000256" key="4">
    <source>
        <dbReference type="ARBA" id="ARBA00022801"/>
    </source>
</evidence>
<reference evidence="9" key="1">
    <citation type="submission" date="2022-05" db="EMBL/GenBank/DDBJ databases">
        <title>The Musa troglodytarum L. genome provides insights into the mechanism of non-climacteric behaviour and enrichment of carotenoids.</title>
        <authorList>
            <person name="Wang J."/>
        </authorList>
    </citation>
    <scope>NUCLEOTIDE SEQUENCE</scope>
    <source>
        <tissue evidence="9">Leaf</tissue>
    </source>
</reference>
<dbReference type="InterPro" id="IPR023827">
    <property type="entry name" value="Peptidase_S8_Asp-AS"/>
</dbReference>
<evidence type="ECO:0000313" key="9">
    <source>
        <dbReference type="EMBL" id="URE26510.1"/>
    </source>
</evidence>
<evidence type="ECO:0000256" key="1">
    <source>
        <dbReference type="ARBA" id="ARBA00011073"/>
    </source>
</evidence>
<dbReference type="Pfam" id="PF00082">
    <property type="entry name" value="Peptidase_S8"/>
    <property type="match status" value="1"/>
</dbReference>
<dbReference type="InterPro" id="IPR010259">
    <property type="entry name" value="S8pro/Inhibitor_I9"/>
</dbReference>
<dbReference type="EMBL" id="CP097510">
    <property type="protein sequence ID" value="URE26510.1"/>
    <property type="molecule type" value="Genomic_DNA"/>
</dbReference>
<evidence type="ECO:0000259" key="8">
    <source>
        <dbReference type="Pfam" id="PF05922"/>
    </source>
</evidence>
<sequence length="377" mass="39433">MCSPTHATLHGAATARAGPAMIETSQCSIAHARHGRALSFPFPPQQQATALCLCSKTSAAESLPGTGPATVHACASSLFVVSPLLCVGDPDPNALPPLPLRVGEMAPSLSLMVVLFLMAQAHPSAYASMERRTYIVHMDATKIAALDDSLGGANRWPQAVLDSLSSSRGEGEAQPAPQLLYVYDTALSGFAATLSAKQAESLQQLDGVLTAYPDELIHLHTTHSPDFLGLNPGKGLWSSPNLASDIVVGVIDTGIWPEHVSFSDTGYSSVNLSRWRGACEAGRGFSASNCNRKLVGALAFWKGYEAGGGKINETSEYRSARDSQGHGTHTASTAAGNIVAGASLLGNAKGSAKGMRYTAELQPIRHAGTQVVPVRTY</sequence>
<evidence type="ECO:0000256" key="6">
    <source>
        <dbReference type="PROSITE-ProRule" id="PRU01240"/>
    </source>
</evidence>
<dbReference type="GO" id="GO:0004252">
    <property type="term" value="F:serine-type endopeptidase activity"/>
    <property type="evidence" value="ECO:0007669"/>
    <property type="project" value="InterPro"/>
</dbReference>